<dbReference type="PANTHER" id="PTHR30069">
    <property type="entry name" value="TONB-DEPENDENT OUTER MEMBRANE RECEPTOR"/>
    <property type="match status" value="1"/>
</dbReference>
<evidence type="ECO:0000256" key="8">
    <source>
        <dbReference type="ARBA" id="ARBA00023136"/>
    </source>
</evidence>
<keyword evidence="8 10" id="KW-0472">Membrane</keyword>
<keyword evidence="7 11" id="KW-0798">TonB box</keyword>
<dbReference type="GO" id="GO:0009279">
    <property type="term" value="C:cell outer membrane"/>
    <property type="evidence" value="ECO:0007669"/>
    <property type="project" value="UniProtKB-SubCell"/>
</dbReference>
<evidence type="ECO:0000256" key="9">
    <source>
        <dbReference type="ARBA" id="ARBA00023237"/>
    </source>
</evidence>
<organism evidence="15 16">
    <name type="scientific">Nitrincola lacisaponensis</name>
    <dbReference type="NCBI Taxonomy" id="267850"/>
    <lineage>
        <taxon>Bacteria</taxon>
        <taxon>Pseudomonadati</taxon>
        <taxon>Pseudomonadota</taxon>
        <taxon>Gammaproteobacteria</taxon>
        <taxon>Oceanospirillales</taxon>
        <taxon>Oceanospirillaceae</taxon>
        <taxon>Nitrincola</taxon>
    </lineage>
</organism>
<protein>
    <submittedName>
        <fullName evidence="15">TonB-dependent receptor</fullName>
    </submittedName>
</protein>
<dbReference type="AlphaFoldDB" id="A0A063Y4E5"/>
<dbReference type="STRING" id="267850.ADINL_1622"/>
<feature type="domain" description="TonB-dependent receptor plug" evidence="14">
    <location>
        <begin position="60"/>
        <end position="176"/>
    </location>
</feature>
<accession>A0A063Y4E5</accession>
<dbReference type="InterPro" id="IPR010916">
    <property type="entry name" value="TonB_box_CS"/>
</dbReference>
<dbReference type="InterPro" id="IPR012910">
    <property type="entry name" value="Plug_dom"/>
</dbReference>
<dbReference type="PANTHER" id="PTHR30069:SF53">
    <property type="entry name" value="COLICIN I RECEPTOR-RELATED"/>
    <property type="match status" value="1"/>
</dbReference>
<keyword evidence="15" id="KW-0675">Receptor</keyword>
<evidence type="ECO:0000256" key="7">
    <source>
        <dbReference type="ARBA" id="ARBA00023077"/>
    </source>
</evidence>
<dbReference type="GO" id="GO:0015344">
    <property type="term" value="F:siderophore uptake transmembrane transporter activity"/>
    <property type="evidence" value="ECO:0007669"/>
    <property type="project" value="TreeGrafter"/>
</dbReference>
<evidence type="ECO:0000313" key="15">
    <source>
        <dbReference type="EMBL" id="KDE39985.1"/>
    </source>
</evidence>
<feature type="short sequence motif" description="TonB box" evidence="11">
    <location>
        <begin position="48"/>
        <end position="54"/>
    </location>
</feature>
<keyword evidence="4 10" id="KW-0812">Transmembrane</keyword>
<keyword evidence="9 10" id="KW-0998">Cell outer membrane</keyword>
<comment type="caution">
    <text evidence="15">The sequence shown here is derived from an EMBL/GenBank/DDBJ whole genome shotgun (WGS) entry which is preliminary data.</text>
</comment>
<evidence type="ECO:0000259" key="14">
    <source>
        <dbReference type="Pfam" id="PF07715"/>
    </source>
</evidence>
<comment type="similarity">
    <text evidence="10 12">Belongs to the TonB-dependent receptor family.</text>
</comment>
<dbReference type="InterPro" id="IPR036942">
    <property type="entry name" value="Beta-barrel_TonB_sf"/>
</dbReference>
<feature type="domain" description="TonB-dependent receptor-like beta-barrel" evidence="13">
    <location>
        <begin position="273"/>
        <end position="696"/>
    </location>
</feature>
<dbReference type="RefSeq" id="WP_204368215.1">
    <property type="nucleotide sequence ID" value="NZ_JMSZ01000021.1"/>
</dbReference>
<dbReference type="Pfam" id="PF00593">
    <property type="entry name" value="TonB_dep_Rec_b-barrel"/>
    <property type="match status" value="1"/>
</dbReference>
<keyword evidence="3 10" id="KW-1134">Transmembrane beta strand</keyword>
<dbReference type="GO" id="GO:0044718">
    <property type="term" value="P:siderophore transmembrane transport"/>
    <property type="evidence" value="ECO:0007669"/>
    <property type="project" value="TreeGrafter"/>
</dbReference>
<dbReference type="InterPro" id="IPR000531">
    <property type="entry name" value="Beta-barrel_TonB"/>
</dbReference>
<dbReference type="InterPro" id="IPR039426">
    <property type="entry name" value="TonB-dep_rcpt-like"/>
</dbReference>
<keyword evidence="2 10" id="KW-0813">Transport</keyword>
<dbReference type="SUPFAM" id="SSF56935">
    <property type="entry name" value="Porins"/>
    <property type="match status" value="1"/>
</dbReference>
<dbReference type="EMBL" id="JMSZ01000021">
    <property type="protein sequence ID" value="KDE39985.1"/>
    <property type="molecule type" value="Genomic_DNA"/>
</dbReference>
<keyword evidence="5" id="KW-0732">Signal</keyword>
<dbReference type="InterPro" id="IPR037066">
    <property type="entry name" value="Plug_dom_sf"/>
</dbReference>
<dbReference type="PATRIC" id="fig|267850.7.peg.1600"/>
<dbReference type="Pfam" id="PF07715">
    <property type="entry name" value="Plug"/>
    <property type="match status" value="1"/>
</dbReference>
<gene>
    <name evidence="15" type="ORF">ADINL_1622</name>
</gene>
<evidence type="ECO:0000256" key="10">
    <source>
        <dbReference type="PROSITE-ProRule" id="PRU01360"/>
    </source>
</evidence>
<evidence type="ECO:0000259" key="13">
    <source>
        <dbReference type="Pfam" id="PF00593"/>
    </source>
</evidence>
<dbReference type="Gene3D" id="2.40.170.20">
    <property type="entry name" value="TonB-dependent receptor, beta-barrel domain"/>
    <property type="match status" value="1"/>
</dbReference>
<reference evidence="15 16" key="1">
    <citation type="journal article" date="2005" name="Int. J. Syst. Evol. Microbiol.">
        <title>Nitrincola lacisaponensis gen. nov., sp. nov., a novel alkaliphilic bacterium isolated from an alkaline, saline lake.</title>
        <authorList>
            <person name="Dimitriu P.A."/>
            <person name="Shukla S.K."/>
            <person name="Conradt J."/>
            <person name="Marquez M.C."/>
            <person name="Ventosa A."/>
            <person name="Maglia A."/>
            <person name="Peyton B.M."/>
            <person name="Pinkart H.C."/>
            <person name="Mormile M.R."/>
        </authorList>
    </citation>
    <scope>NUCLEOTIDE SEQUENCE [LARGE SCALE GENOMIC DNA]</scope>
    <source>
        <strain evidence="15 16">4CA</strain>
    </source>
</reference>
<proteinExistence type="inferred from homology"/>
<dbReference type="Gene3D" id="2.170.130.10">
    <property type="entry name" value="TonB-dependent receptor, plug domain"/>
    <property type="match status" value="1"/>
</dbReference>
<evidence type="ECO:0000256" key="2">
    <source>
        <dbReference type="ARBA" id="ARBA00022448"/>
    </source>
</evidence>
<evidence type="ECO:0000256" key="4">
    <source>
        <dbReference type="ARBA" id="ARBA00022692"/>
    </source>
</evidence>
<evidence type="ECO:0000256" key="6">
    <source>
        <dbReference type="ARBA" id="ARBA00023065"/>
    </source>
</evidence>
<comment type="subcellular location">
    <subcellularLocation>
        <location evidence="1 10">Cell outer membrane</location>
        <topology evidence="1 10">Multi-pass membrane protein</topology>
    </subcellularLocation>
</comment>
<name>A0A063Y4E5_9GAMM</name>
<dbReference type="PROSITE" id="PS52016">
    <property type="entry name" value="TONB_DEPENDENT_REC_3"/>
    <property type="match status" value="1"/>
</dbReference>
<evidence type="ECO:0000256" key="1">
    <source>
        <dbReference type="ARBA" id="ARBA00004571"/>
    </source>
</evidence>
<evidence type="ECO:0000256" key="3">
    <source>
        <dbReference type="ARBA" id="ARBA00022452"/>
    </source>
</evidence>
<evidence type="ECO:0000256" key="12">
    <source>
        <dbReference type="RuleBase" id="RU003357"/>
    </source>
</evidence>
<dbReference type="CDD" id="cd01347">
    <property type="entry name" value="ligand_gated_channel"/>
    <property type="match status" value="1"/>
</dbReference>
<dbReference type="Proteomes" id="UP000027318">
    <property type="component" value="Unassembled WGS sequence"/>
</dbReference>
<dbReference type="PROSITE" id="PS00430">
    <property type="entry name" value="TONB_DEPENDENT_REC_1"/>
    <property type="match status" value="1"/>
</dbReference>
<keyword evidence="16" id="KW-1185">Reference proteome</keyword>
<evidence type="ECO:0000313" key="16">
    <source>
        <dbReference type="Proteomes" id="UP000027318"/>
    </source>
</evidence>
<sequence>MSETFNQSTNRIGLQPNRLFQCCAMATIAWLGTSQVYANDTQPQRLDSVVVSASGFEQDASQAPASVTVITRDTLERENITSIADALARIEGVNTRSLDARDGKTGNQTISLRGLPSRYTLVLIDGVKQNLSATVAPNSFGDSQSVFFPPVQAIERIEVIRGPMSTLYGSDAIGGVVNIITRNPGVDWERSVTVSTQQYQSSKFGSVQTVEGYAAGALNDMVGLQFYGRVLDRSASNVRIPGTTPSLTDNRTMGQNPTQSDVYTFGGRAVITPDAQNEITLRFDTTRQSLDNSIGQVGRLNGVTDTPASYTRGYSRELEFERDQFRIGHMGEYGIGLLETSLTHDKVVTKGRTINSGAVPDASRNGTHRTLELKTLVLDTRLINEFDDHLVTVGGQYARPKFEDGILPETLKREQYSVFVEDAWSATDDLTITGGLRYDKYEDISGEFTPRIYAVYTATDEWTVKGGIGRGFRAPLMEQSTSGVNGFGDGGSTPLFGNPNLNPERSTNVEFSVQYDNQDNFAAQATVFRNEIKDLIEGGTGANSGQDINVGRAVIQGLELSAAYRFLPEWTLKANYTYTDSELKSTQPRANLAQAVSSLAGDPFVSVPDHMLNAGVYWQTTPQLETFMTAEYRSSAFRPRNFHEPMNGGNSQGLAGPGHRDSNIVLGDFKGYTLLNLGARYAVNQNVTLNGTLTNLLNKDFIDYSTYDRFDGGTAQSNAYNNILPGRGLFVSMNVNF</sequence>
<evidence type="ECO:0000256" key="5">
    <source>
        <dbReference type="ARBA" id="ARBA00022729"/>
    </source>
</evidence>
<evidence type="ECO:0000256" key="11">
    <source>
        <dbReference type="PROSITE-ProRule" id="PRU10143"/>
    </source>
</evidence>
<keyword evidence="6" id="KW-0406">Ion transport</keyword>